<dbReference type="RefSeq" id="WP_260992092.1">
    <property type="nucleotide sequence ID" value="NZ_JAODWD010000002.1"/>
</dbReference>
<comment type="caution">
    <text evidence="2">The sequence shown here is derived from an EMBL/GenBank/DDBJ whole genome shotgun (WGS) entry which is preliminary data.</text>
</comment>
<dbReference type="Proteomes" id="UP001206639">
    <property type="component" value="Unassembled WGS sequence"/>
</dbReference>
<protein>
    <submittedName>
        <fullName evidence="2">Uncharacterized protein</fullName>
    </submittedName>
</protein>
<evidence type="ECO:0000256" key="1">
    <source>
        <dbReference type="SAM" id="MobiDB-lite"/>
    </source>
</evidence>
<evidence type="ECO:0000313" key="2">
    <source>
        <dbReference type="EMBL" id="MCT7658001.1"/>
    </source>
</evidence>
<evidence type="ECO:0000313" key="3">
    <source>
        <dbReference type="Proteomes" id="UP001206639"/>
    </source>
</evidence>
<name>A0ABT2M7U0_9MYCO</name>
<keyword evidence="3" id="KW-1185">Reference proteome</keyword>
<gene>
    <name evidence="2" type="ORF">N4S67_06155</name>
</gene>
<sequence>MAVRIGKMLVQRGSPPAATENGYPSSATKAPVFVASAADVDVRRWNAWGYRDRRTQRDVIVA</sequence>
<accession>A0ABT2M7U0</accession>
<proteinExistence type="predicted"/>
<feature type="region of interest" description="Disordered" evidence="1">
    <location>
        <begin position="1"/>
        <end position="25"/>
    </location>
</feature>
<organism evidence="2 3">
    <name type="scientific">Mycobacterium deserti</name>
    <dbReference type="NCBI Taxonomy" id="2978347"/>
    <lineage>
        <taxon>Bacteria</taxon>
        <taxon>Bacillati</taxon>
        <taxon>Actinomycetota</taxon>
        <taxon>Actinomycetes</taxon>
        <taxon>Mycobacteriales</taxon>
        <taxon>Mycobacteriaceae</taxon>
        <taxon>Mycobacterium</taxon>
    </lineage>
</organism>
<reference evidence="3" key="1">
    <citation type="submission" date="2023-07" db="EMBL/GenBank/DDBJ databases">
        <authorList>
            <person name="Deng Y."/>
            <person name="Zhang Y.-Q."/>
        </authorList>
    </citation>
    <scope>NUCLEOTIDE SEQUENCE [LARGE SCALE GENOMIC DNA]</scope>
    <source>
        <strain evidence="3">CPCC 205710</strain>
    </source>
</reference>
<dbReference type="EMBL" id="JAODWD010000002">
    <property type="protein sequence ID" value="MCT7658001.1"/>
    <property type="molecule type" value="Genomic_DNA"/>
</dbReference>